<dbReference type="EMBL" id="GEDG01042526">
    <property type="protein sequence ID" value="JAP06187.1"/>
    <property type="molecule type" value="Transcribed_RNA"/>
</dbReference>
<dbReference type="AlphaFoldDB" id="A0A0V0GFZ8"/>
<protein>
    <submittedName>
        <fullName evidence="1">Putative ovule protein</fullName>
    </submittedName>
</protein>
<feature type="non-terminal residue" evidence="1">
    <location>
        <position position="1"/>
    </location>
</feature>
<evidence type="ECO:0000313" key="1">
    <source>
        <dbReference type="EMBL" id="JAP06187.1"/>
    </source>
</evidence>
<reference evidence="1" key="1">
    <citation type="submission" date="2015-12" db="EMBL/GenBank/DDBJ databases">
        <title>Gene expression during late stages of embryo sac development: a critical building block for successful pollen-pistil interactions.</title>
        <authorList>
            <person name="Liu Y."/>
            <person name="Joly V."/>
            <person name="Sabar M."/>
            <person name="Matton D.P."/>
        </authorList>
    </citation>
    <scope>NUCLEOTIDE SEQUENCE</scope>
</reference>
<organism evidence="1">
    <name type="scientific">Solanum chacoense</name>
    <name type="common">Chaco potato</name>
    <dbReference type="NCBI Taxonomy" id="4108"/>
    <lineage>
        <taxon>Eukaryota</taxon>
        <taxon>Viridiplantae</taxon>
        <taxon>Streptophyta</taxon>
        <taxon>Embryophyta</taxon>
        <taxon>Tracheophyta</taxon>
        <taxon>Spermatophyta</taxon>
        <taxon>Magnoliopsida</taxon>
        <taxon>eudicotyledons</taxon>
        <taxon>Gunneridae</taxon>
        <taxon>Pentapetalae</taxon>
        <taxon>asterids</taxon>
        <taxon>lamiids</taxon>
        <taxon>Solanales</taxon>
        <taxon>Solanaceae</taxon>
        <taxon>Solanoideae</taxon>
        <taxon>Solaneae</taxon>
        <taxon>Solanum</taxon>
    </lineage>
</organism>
<sequence>QHTQCNPTGGGIRGGLSVLRLYPYLVEVETVFERPSVEVTHIKVDLKGENRSNEDITNLQTVSNL</sequence>
<accession>A0A0V0GFZ8</accession>
<name>A0A0V0GFZ8_SOLCH</name>
<proteinExistence type="predicted"/>